<dbReference type="PANTHER" id="PTHR35848">
    <property type="entry name" value="OXALATE-BINDING PROTEIN"/>
    <property type="match status" value="1"/>
</dbReference>
<dbReference type="AlphaFoldDB" id="A0A4R0GRD5"/>
<feature type="domain" description="Cupin type-2" evidence="2">
    <location>
        <begin position="207"/>
        <end position="272"/>
    </location>
</feature>
<dbReference type="RefSeq" id="WP_131302817.1">
    <property type="nucleotide sequence ID" value="NZ_SJJR01000004.1"/>
</dbReference>
<dbReference type="Pfam" id="PF07883">
    <property type="entry name" value="Cupin_2"/>
    <property type="match status" value="2"/>
</dbReference>
<dbReference type="GO" id="GO:0046872">
    <property type="term" value="F:metal ion binding"/>
    <property type="evidence" value="ECO:0007669"/>
    <property type="project" value="UniProtKB-KW"/>
</dbReference>
<comment type="caution">
    <text evidence="3">The sequence shown here is derived from an EMBL/GenBank/DDBJ whole genome shotgun (WGS) entry which is preliminary data.</text>
</comment>
<feature type="domain" description="Cupin type-2" evidence="2">
    <location>
        <begin position="44"/>
        <end position="108"/>
    </location>
</feature>
<dbReference type="OrthoDB" id="5114244at2"/>
<gene>
    <name evidence="3" type="ORF">E0H26_08200</name>
</gene>
<keyword evidence="4" id="KW-1185">Reference proteome</keyword>
<evidence type="ECO:0000259" key="2">
    <source>
        <dbReference type="Pfam" id="PF07883"/>
    </source>
</evidence>
<name>A0A4R0GRD5_9ACTN</name>
<dbReference type="SUPFAM" id="SSF51182">
    <property type="entry name" value="RmlC-like cupins"/>
    <property type="match status" value="1"/>
</dbReference>
<evidence type="ECO:0000256" key="1">
    <source>
        <dbReference type="ARBA" id="ARBA00022723"/>
    </source>
</evidence>
<dbReference type="InterPro" id="IPR014710">
    <property type="entry name" value="RmlC-like_jellyroll"/>
</dbReference>
<protein>
    <submittedName>
        <fullName evidence="3">Cupin domain-containing protein</fullName>
    </submittedName>
</protein>
<accession>A0A4R0GRD5</accession>
<keyword evidence="1" id="KW-0479">Metal-binding</keyword>
<dbReference type="EMBL" id="SJJR01000004">
    <property type="protein sequence ID" value="TCB98359.1"/>
    <property type="molecule type" value="Genomic_DNA"/>
</dbReference>
<dbReference type="Proteomes" id="UP000292274">
    <property type="component" value="Unassembled WGS sequence"/>
</dbReference>
<dbReference type="InterPro" id="IPR011051">
    <property type="entry name" value="RmlC_Cupin_sf"/>
</dbReference>
<dbReference type="Gene3D" id="2.60.120.10">
    <property type="entry name" value="Jelly Rolls"/>
    <property type="match status" value="2"/>
</dbReference>
<reference evidence="3 4" key="1">
    <citation type="submission" date="2019-02" db="EMBL/GenBank/DDBJ databases">
        <title>Jishengella sp. nov., isolated from a root of Zingiber montanum.</title>
        <authorList>
            <person name="Kuncharoen N."/>
            <person name="Kudo T."/>
            <person name="Masahiro Y."/>
            <person name="Ohkuma M."/>
            <person name="Tanasupawat S."/>
        </authorList>
    </citation>
    <scope>NUCLEOTIDE SEQUENCE [LARGE SCALE GENOMIC DNA]</scope>
    <source>
        <strain evidence="3 4">PLAI 1-1</strain>
    </source>
</reference>
<evidence type="ECO:0000313" key="3">
    <source>
        <dbReference type="EMBL" id="TCB98359.1"/>
    </source>
</evidence>
<sequence>MYHVTRIDDALAREPDDYRGHSVGFRRQDLIGREYGSHHMTMSVATLDPGGRIDATVHSYEKSLWLLDGELTLTMLGQTLVLRRNDCAVVPVAVAHQLSTADAGARWLEMSAPVRLLLDNRRKDTFFLAGDLAAGQVETVDLRDPRNRNFFRFDDDSMDLGRLSRGSDPTAPEVSASMATALLAYSGISIRMLADQRLNAQLHTMFMVEYAPTAAAHPHDHPFEEAYVFTEGETEAVVEGNRFVLRPGDVLWTGSGCEHAFYNRTDGRTRWIETQAPQPPAQHSYRFSRDWEYLGDRLCAGVRIDPKAAGDE</sequence>
<dbReference type="InterPro" id="IPR051610">
    <property type="entry name" value="GPI/OXD"/>
</dbReference>
<organism evidence="3 4">
    <name type="scientific">Micromonospora zingiberis</name>
    <dbReference type="NCBI Taxonomy" id="2053011"/>
    <lineage>
        <taxon>Bacteria</taxon>
        <taxon>Bacillati</taxon>
        <taxon>Actinomycetota</taxon>
        <taxon>Actinomycetes</taxon>
        <taxon>Micromonosporales</taxon>
        <taxon>Micromonosporaceae</taxon>
        <taxon>Micromonospora</taxon>
    </lineage>
</organism>
<dbReference type="InterPro" id="IPR013096">
    <property type="entry name" value="Cupin_2"/>
</dbReference>
<evidence type="ECO:0000313" key="4">
    <source>
        <dbReference type="Proteomes" id="UP000292274"/>
    </source>
</evidence>
<proteinExistence type="predicted"/>